<keyword evidence="1" id="KW-0472">Membrane</keyword>
<comment type="caution">
    <text evidence="2">The sequence shown here is derived from an EMBL/GenBank/DDBJ whole genome shotgun (WGS) entry which is preliminary data.</text>
</comment>
<evidence type="ECO:0000256" key="1">
    <source>
        <dbReference type="SAM" id="Phobius"/>
    </source>
</evidence>
<organism evidence="2 3">
    <name type="scientific">Lachnoanaerobaculum orale</name>
    <dbReference type="NCBI Taxonomy" id="979627"/>
    <lineage>
        <taxon>Bacteria</taxon>
        <taxon>Bacillati</taxon>
        <taxon>Bacillota</taxon>
        <taxon>Clostridia</taxon>
        <taxon>Lachnospirales</taxon>
        <taxon>Lachnospiraceae</taxon>
        <taxon>Lachnoanaerobaculum</taxon>
    </lineage>
</organism>
<evidence type="ECO:0000313" key="3">
    <source>
        <dbReference type="Proteomes" id="UP000276982"/>
    </source>
</evidence>
<dbReference type="SUPFAM" id="SSF81606">
    <property type="entry name" value="PP2C-like"/>
    <property type="match status" value="1"/>
</dbReference>
<evidence type="ECO:0000313" key="2">
    <source>
        <dbReference type="EMBL" id="RRJ14061.1"/>
    </source>
</evidence>
<accession>A0A3P3PYL1</accession>
<keyword evidence="1" id="KW-1133">Transmembrane helix</keyword>
<dbReference type="RefSeq" id="WP_124952673.1">
    <property type="nucleotide sequence ID" value="NZ_RRCM01000002.1"/>
</dbReference>
<dbReference type="AlphaFoldDB" id="A0A3P3PYL1"/>
<reference evidence="2 3" key="1">
    <citation type="submission" date="2018-11" db="EMBL/GenBank/DDBJ databases">
        <title>Genome sequencing of Lachnoanaerobaculum orale DSM 24553T.</title>
        <authorList>
            <person name="Kook J.-K."/>
            <person name="Park S.-N."/>
            <person name="Lim Y.K."/>
        </authorList>
    </citation>
    <scope>NUCLEOTIDE SEQUENCE [LARGE SCALE GENOMIC DNA]</scope>
    <source>
        <strain evidence="2 3">DSM 24553</strain>
    </source>
</reference>
<keyword evidence="1" id="KW-0812">Transmembrane</keyword>
<sequence>MGTAFWIALVFILIAFGILICRFFIWIKEEKIRIYDIGALLDIGKKQVQANAYGFKPEKDRLMAILSAGEGKEYAGKVAALTTVRTFTKLYNRYDNNQSSRYFFERAYETANMNVLNALRGENGRAYAVCLMLRGNLLSYAIMGHINIYIFRKKELILLSRGQIMEELIKEKVNKGILSKEAALRISDTNKAYNYIGRDDYMKPLISKEEIKLKRKDMVVIINAGVEKNISIRELEIILSKKHGCKKTAKEIIETIKKKDTKDLDNLGLILIRI</sequence>
<proteinExistence type="predicted"/>
<feature type="transmembrane region" description="Helical" evidence="1">
    <location>
        <begin position="6"/>
        <end position="25"/>
    </location>
</feature>
<dbReference type="Proteomes" id="UP000276982">
    <property type="component" value="Unassembled WGS sequence"/>
</dbReference>
<dbReference type="EMBL" id="RRCM01000002">
    <property type="protein sequence ID" value="RRJ14061.1"/>
    <property type="molecule type" value="Genomic_DNA"/>
</dbReference>
<gene>
    <name evidence="2" type="ORF">EHW90_10150</name>
</gene>
<dbReference type="InterPro" id="IPR036457">
    <property type="entry name" value="PPM-type-like_dom_sf"/>
</dbReference>
<protein>
    <submittedName>
        <fullName evidence="2">Protein phosphatase</fullName>
    </submittedName>
</protein>
<name>A0A3P3PYL1_9FIRM</name>
<keyword evidence="3" id="KW-1185">Reference proteome</keyword>
<dbReference type="Gene3D" id="3.60.40.10">
    <property type="entry name" value="PPM-type phosphatase domain"/>
    <property type="match status" value="1"/>
</dbReference>